<dbReference type="Pfam" id="PF13087">
    <property type="entry name" value="AAA_12"/>
    <property type="match status" value="1"/>
</dbReference>
<feature type="domain" description="DNA2/NAM7 helicase helicase" evidence="6">
    <location>
        <begin position="419"/>
        <end position="492"/>
    </location>
</feature>
<dbReference type="GO" id="GO:0035194">
    <property type="term" value="P:regulatory ncRNA-mediated post-transcriptional gene silencing"/>
    <property type="evidence" value="ECO:0007669"/>
    <property type="project" value="TreeGrafter"/>
</dbReference>
<keyword evidence="5" id="KW-0943">RNA-mediated gene silencing</keyword>
<dbReference type="STRING" id="37001.A0A1A9WWS9"/>
<keyword evidence="9" id="KW-1185">Reference proteome</keyword>
<dbReference type="PANTHER" id="PTHR10887:SF419">
    <property type="entry name" value="RNA HELICASE MOV10L1"/>
    <property type="match status" value="1"/>
</dbReference>
<dbReference type="GO" id="GO:0005694">
    <property type="term" value="C:chromosome"/>
    <property type="evidence" value="ECO:0007669"/>
    <property type="project" value="UniProtKB-ARBA"/>
</dbReference>
<protein>
    <submittedName>
        <fullName evidence="8">Uncharacterized protein</fullName>
    </submittedName>
</protein>
<dbReference type="InterPro" id="IPR041677">
    <property type="entry name" value="DNA2/NAM7_AAA_11"/>
</dbReference>
<dbReference type="CDD" id="cd18038">
    <property type="entry name" value="DEXXQc_Helz-like"/>
    <property type="match status" value="1"/>
</dbReference>
<reference evidence="9" key="1">
    <citation type="submission" date="2014-03" db="EMBL/GenBank/DDBJ databases">
        <authorList>
            <person name="Aksoy S."/>
            <person name="Warren W."/>
            <person name="Wilson R.K."/>
        </authorList>
    </citation>
    <scope>NUCLEOTIDE SEQUENCE [LARGE SCALE GENOMIC DNA]</scope>
    <source>
        <strain evidence="9">IAEA</strain>
    </source>
</reference>
<dbReference type="FunFam" id="3.40.50.300:FF:000326">
    <property type="entry name" value="P-loop containing nucleoside triphosphate hydrolase"/>
    <property type="match status" value="1"/>
</dbReference>
<evidence type="ECO:0000313" key="8">
    <source>
        <dbReference type="EnsemblMetazoa" id="GBRI035316-PA"/>
    </source>
</evidence>
<keyword evidence="2" id="KW-0378">Hydrolase</keyword>
<dbReference type="VEuPathDB" id="VectorBase:GBRI035316"/>
<evidence type="ECO:0000256" key="4">
    <source>
        <dbReference type="ARBA" id="ARBA00022840"/>
    </source>
</evidence>
<accession>A0A1A9WWS9</accession>
<proteinExistence type="predicted"/>
<name>A0A1A9WWS9_9MUSC</name>
<dbReference type="GO" id="GO:0005524">
    <property type="term" value="F:ATP binding"/>
    <property type="evidence" value="ECO:0007669"/>
    <property type="project" value="UniProtKB-KW"/>
</dbReference>
<dbReference type="InterPro" id="IPR027417">
    <property type="entry name" value="P-loop_NTPase"/>
</dbReference>
<dbReference type="InterPro" id="IPR047187">
    <property type="entry name" value="SF1_C_Upf1"/>
</dbReference>
<evidence type="ECO:0000256" key="5">
    <source>
        <dbReference type="ARBA" id="ARBA00023158"/>
    </source>
</evidence>
<dbReference type="EnsemblMetazoa" id="GBRI035316-RA">
    <property type="protein sequence ID" value="GBRI035316-PA"/>
    <property type="gene ID" value="GBRI035316"/>
</dbReference>
<evidence type="ECO:0000256" key="3">
    <source>
        <dbReference type="ARBA" id="ARBA00022806"/>
    </source>
</evidence>
<dbReference type="InterPro" id="IPR026122">
    <property type="entry name" value="MOV-10/SDE3_DEXXQ/H-box"/>
</dbReference>
<evidence type="ECO:0000259" key="7">
    <source>
        <dbReference type="Pfam" id="PF13087"/>
    </source>
</evidence>
<feature type="domain" description="DNA2/NAM7 helicase-like C-terminal" evidence="7">
    <location>
        <begin position="499"/>
        <end position="704"/>
    </location>
</feature>
<dbReference type="AlphaFoldDB" id="A0A1A9WWS9"/>
<evidence type="ECO:0000313" key="9">
    <source>
        <dbReference type="Proteomes" id="UP000091820"/>
    </source>
</evidence>
<dbReference type="Pfam" id="PF13086">
    <property type="entry name" value="AAA_11"/>
    <property type="match status" value="2"/>
</dbReference>
<organism evidence="8 9">
    <name type="scientific">Glossina brevipalpis</name>
    <dbReference type="NCBI Taxonomy" id="37001"/>
    <lineage>
        <taxon>Eukaryota</taxon>
        <taxon>Metazoa</taxon>
        <taxon>Ecdysozoa</taxon>
        <taxon>Arthropoda</taxon>
        <taxon>Hexapoda</taxon>
        <taxon>Insecta</taxon>
        <taxon>Pterygota</taxon>
        <taxon>Neoptera</taxon>
        <taxon>Endopterygota</taxon>
        <taxon>Diptera</taxon>
        <taxon>Brachycera</taxon>
        <taxon>Muscomorpha</taxon>
        <taxon>Hippoboscoidea</taxon>
        <taxon>Glossinidae</taxon>
        <taxon>Glossina</taxon>
    </lineage>
</organism>
<dbReference type="SUPFAM" id="SSF52540">
    <property type="entry name" value="P-loop containing nucleoside triphosphate hydrolases"/>
    <property type="match status" value="1"/>
</dbReference>
<reference evidence="8" key="2">
    <citation type="submission" date="2020-05" db="UniProtKB">
        <authorList>
            <consortium name="EnsemblMetazoa"/>
        </authorList>
    </citation>
    <scope>IDENTIFICATION</scope>
    <source>
        <strain evidence="8">IAEA</strain>
    </source>
</reference>
<dbReference type="GO" id="GO:0043186">
    <property type="term" value="C:P granule"/>
    <property type="evidence" value="ECO:0007669"/>
    <property type="project" value="TreeGrafter"/>
</dbReference>
<dbReference type="InterPro" id="IPR041679">
    <property type="entry name" value="DNA2/NAM7-like_C"/>
</dbReference>
<dbReference type="InterPro" id="IPR045055">
    <property type="entry name" value="DNA2/NAM7-like"/>
</dbReference>
<dbReference type="GO" id="GO:0005829">
    <property type="term" value="C:cytosol"/>
    <property type="evidence" value="ECO:0007669"/>
    <property type="project" value="TreeGrafter"/>
</dbReference>
<dbReference type="Gene3D" id="3.40.50.300">
    <property type="entry name" value="P-loop containing nucleotide triphosphate hydrolases"/>
    <property type="match status" value="2"/>
</dbReference>
<dbReference type="GO" id="GO:0032574">
    <property type="term" value="F:5'-3' RNA helicase activity"/>
    <property type="evidence" value="ECO:0007669"/>
    <property type="project" value="InterPro"/>
</dbReference>
<keyword evidence="1" id="KW-0547">Nucleotide-binding</keyword>
<feature type="domain" description="DNA2/NAM7 helicase helicase" evidence="6">
    <location>
        <begin position="300"/>
        <end position="388"/>
    </location>
</feature>
<keyword evidence="3" id="KW-0347">Helicase</keyword>
<evidence type="ECO:0000256" key="2">
    <source>
        <dbReference type="ARBA" id="ARBA00022801"/>
    </source>
</evidence>
<keyword evidence="4" id="KW-0067">ATP-binding</keyword>
<dbReference type="Proteomes" id="UP000091820">
    <property type="component" value="Unassembled WGS sequence"/>
</dbReference>
<evidence type="ECO:0000256" key="1">
    <source>
        <dbReference type="ARBA" id="ARBA00022741"/>
    </source>
</evidence>
<dbReference type="PANTHER" id="PTHR10887">
    <property type="entry name" value="DNA2/NAM7 HELICASE FAMILY"/>
    <property type="match status" value="1"/>
</dbReference>
<dbReference type="GO" id="GO:0003723">
    <property type="term" value="F:RNA binding"/>
    <property type="evidence" value="ECO:0007669"/>
    <property type="project" value="InterPro"/>
</dbReference>
<evidence type="ECO:0000259" key="6">
    <source>
        <dbReference type="Pfam" id="PF13086"/>
    </source>
</evidence>
<dbReference type="GO" id="GO:0016787">
    <property type="term" value="F:hydrolase activity"/>
    <property type="evidence" value="ECO:0007669"/>
    <property type="project" value="UniProtKB-KW"/>
</dbReference>
<sequence length="752" mass="85953">MGGVSSVVRSAVSAIVRVFSVDIRDGRNYSGPGDYNNYSDCTYPSRPLYGFSIHHDLETEDSGNERDLYKDVKNVKRMLRTFKVIYPLSLYQPSEDMKAAQTQQFSLNSLKANNNVMSAYLENSELHSENVHIIFRQLLEIEDLTTLCPYSALQQKGVTLHFSGDREYWAKLNNTANDIAEIVAPLMDEVIVVPRNGLDKAVVLRHDIDIMLPPEHELRRCAVVTSISKDVLKFRFNIDKTLEPLNINPQQKFDLIIRPMRLPLRYQYRALELLKMDIATRRYLFPSEKNIRFLKILTANSNQQKCIVNNPNLYAPYIIFGPPGTGKTTTVVETILQLQIKNSCNRILVTASSNSACDTIALGICRHINRSQLLKSRTNLLIRLFSNSVVANQRNLIDPELLKRSNCSGSHYYPAIEDIRNYSIIVTTLCTVGKLATGGIGDGNFFTHIFIDEAGACSEPEALVGIMDIKSRNCKIILSGDHKQLGPVFKSERAAELGLSKSLMERLLETKCYLVDQRGNYDRNIQFRLKQNYRSHPKILELFNHLYYNDELQSKAKPADVNMAVKWNKLTNANFPIIFQSVCGRTEKDKRSESYFNNDELEVSMDFLENLLIDGIDGCRVKQEDIAVISPYKEQCKRIKEKLKCRKWSLVETGTVNAFQGREKHIIIISLVKSFTSLGFVDEPRRLNVMLSRAKSLLIIIGNPKTLHRSSHFRYILNECSKNGTFLNNEKAEIPTRMKRRRQRKSENKKNL</sequence>
<dbReference type="CDD" id="cd18808">
    <property type="entry name" value="SF1_C_Upf1"/>
    <property type="match status" value="1"/>
</dbReference>